<reference evidence="2" key="1">
    <citation type="submission" date="2017-03" db="EMBL/GenBank/DDBJ databases">
        <title>Phytopthora megakarya and P. palmivora, two closely related causual agents of cacao black pod achieved similar genome size and gene model numbers by different mechanisms.</title>
        <authorList>
            <person name="Ali S."/>
            <person name="Shao J."/>
            <person name="Larry D.J."/>
            <person name="Kronmiller B."/>
            <person name="Shen D."/>
            <person name="Strem M.D."/>
            <person name="Melnick R.L."/>
            <person name="Guiltinan M.J."/>
            <person name="Tyler B.M."/>
            <person name="Meinhardt L.W."/>
            <person name="Bailey B.A."/>
        </authorList>
    </citation>
    <scope>NUCLEOTIDE SEQUENCE [LARGE SCALE GENOMIC DNA]</scope>
    <source>
        <strain evidence="2">zdho120</strain>
    </source>
</reference>
<keyword evidence="1" id="KW-0547">Nucleotide-binding</keyword>
<protein>
    <submittedName>
        <fullName evidence="1">Helitron helicase</fullName>
    </submittedName>
</protein>
<evidence type="ECO:0000313" key="2">
    <source>
        <dbReference type="Proteomes" id="UP000198211"/>
    </source>
</evidence>
<comment type="caution">
    <text evidence="1">The sequence shown here is derived from an EMBL/GenBank/DDBJ whole genome shotgun (WGS) entry which is preliminary data.</text>
</comment>
<evidence type="ECO:0000313" key="1">
    <source>
        <dbReference type="EMBL" id="OWZ19609.1"/>
    </source>
</evidence>
<dbReference type="STRING" id="4795.A0A225WRE4"/>
<keyword evidence="1" id="KW-0378">Hydrolase</keyword>
<dbReference type="PANTHER" id="PTHR45786:SF74">
    <property type="entry name" value="ATP-DEPENDENT DNA HELICASE"/>
    <property type="match status" value="1"/>
</dbReference>
<accession>A0A225WRE4</accession>
<keyword evidence="2" id="KW-1185">Reference proteome</keyword>
<organism evidence="1 2">
    <name type="scientific">Phytophthora megakarya</name>
    <dbReference type="NCBI Taxonomy" id="4795"/>
    <lineage>
        <taxon>Eukaryota</taxon>
        <taxon>Sar</taxon>
        <taxon>Stramenopiles</taxon>
        <taxon>Oomycota</taxon>
        <taxon>Peronosporomycetes</taxon>
        <taxon>Peronosporales</taxon>
        <taxon>Peronosporaceae</taxon>
        <taxon>Phytophthora</taxon>
    </lineage>
</organism>
<keyword evidence="1" id="KW-0347">Helicase</keyword>
<keyword evidence="1" id="KW-0067">ATP-binding</keyword>
<dbReference type="OrthoDB" id="108332at2759"/>
<dbReference type="Proteomes" id="UP000198211">
    <property type="component" value="Unassembled WGS sequence"/>
</dbReference>
<sequence>MGAFFLHYQMTHPEICRNPALPPQICAYKNTLGLTSIGAIIDNVAIDAVGRQGVYTFRDQSTICHRIDSPLPEDGVEPSFANVYVYDGDMDHQVDRRLSVMNGLDRTALKAQQTKLVVNNPYVRRFQTAREMTREGANLHLVIDED</sequence>
<dbReference type="GO" id="GO:0004386">
    <property type="term" value="F:helicase activity"/>
    <property type="evidence" value="ECO:0007669"/>
    <property type="project" value="UniProtKB-KW"/>
</dbReference>
<dbReference type="EMBL" id="NBNE01000421">
    <property type="protein sequence ID" value="OWZ19609.1"/>
    <property type="molecule type" value="Genomic_DNA"/>
</dbReference>
<name>A0A225WRE4_9STRA</name>
<dbReference type="PANTHER" id="PTHR45786">
    <property type="entry name" value="DNA BINDING PROTEIN-LIKE"/>
    <property type="match status" value="1"/>
</dbReference>
<gene>
    <name evidence="1" type="ORF">PHMEG_0006104</name>
</gene>
<dbReference type="AlphaFoldDB" id="A0A225WRE4"/>
<proteinExistence type="predicted"/>